<feature type="signal peptide" evidence="2">
    <location>
        <begin position="1"/>
        <end position="20"/>
    </location>
</feature>
<dbReference type="EnsemblPlants" id="ORUFI03G19090.1">
    <property type="protein sequence ID" value="ORUFI03G19090.1"/>
    <property type="gene ID" value="ORUFI03G19090"/>
</dbReference>
<feature type="chain" id="PRO_5002369516" evidence="2">
    <location>
        <begin position="21"/>
        <end position="145"/>
    </location>
</feature>
<evidence type="ECO:0000256" key="2">
    <source>
        <dbReference type="SAM" id="SignalP"/>
    </source>
</evidence>
<reference evidence="4" key="1">
    <citation type="submission" date="2013-06" db="EMBL/GenBank/DDBJ databases">
        <authorList>
            <person name="Zhao Q."/>
        </authorList>
    </citation>
    <scope>NUCLEOTIDE SEQUENCE</scope>
    <source>
        <strain evidence="4">cv. W1943</strain>
    </source>
</reference>
<feature type="region of interest" description="Disordered" evidence="1">
    <location>
        <begin position="27"/>
        <end position="145"/>
    </location>
</feature>
<dbReference type="Proteomes" id="UP000008022">
    <property type="component" value="Unassembled WGS sequence"/>
</dbReference>
<feature type="compositionally biased region" description="Basic and acidic residues" evidence="1">
    <location>
        <begin position="78"/>
        <end position="92"/>
    </location>
</feature>
<evidence type="ECO:0000313" key="4">
    <source>
        <dbReference type="Proteomes" id="UP000008022"/>
    </source>
</evidence>
<feature type="compositionally biased region" description="Basic residues" evidence="1">
    <location>
        <begin position="33"/>
        <end position="43"/>
    </location>
</feature>
<name>A0A0E0NVF6_ORYRU</name>
<organism evidence="3 4">
    <name type="scientific">Oryza rufipogon</name>
    <name type="common">Brownbeard rice</name>
    <name type="synonym">Asian wild rice</name>
    <dbReference type="NCBI Taxonomy" id="4529"/>
    <lineage>
        <taxon>Eukaryota</taxon>
        <taxon>Viridiplantae</taxon>
        <taxon>Streptophyta</taxon>
        <taxon>Embryophyta</taxon>
        <taxon>Tracheophyta</taxon>
        <taxon>Spermatophyta</taxon>
        <taxon>Magnoliopsida</taxon>
        <taxon>Liliopsida</taxon>
        <taxon>Poales</taxon>
        <taxon>Poaceae</taxon>
        <taxon>BOP clade</taxon>
        <taxon>Oryzoideae</taxon>
        <taxon>Oryzeae</taxon>
        <taxon>Oryzinae</taxon>
        <taxon>Oryza</taxon>
    </lineage>
</organism>
<dbReference type="AlphaFoldDB" id="A0A0E0NVF6"/>
<dbReference type="HOGENOM" id="CLU_1790018_0_0_1"/>
<sequence>MLNLPILVALSGHLLRVIVAELAIQATQTPRQHEHRKNNHRRRGEPDLEPDTGVDRVRRWSPWPDLEAGQPNLATPEPEPRRAPPPCRRRDLAVPPPSSPHPRRGEMEPREMAPPPPSQRVAQLCRRRATATAKQGGGRRRGGGG</sequence>
<keyword evidence="4" id="KW-1185">Reference proteome</keyword>
<dbReference type="OMA" id="HPRRGEM"/>
<protein>
    <submittedName>
        <fullName evidence="3">Uncharacterized protein</fullName>
    </submittedName>
</protein>
<evidence type="ECO:0000313" key="3">
    <source>
        <dbReference type="EnsemblPlants" id="ORUFI03G19090.1"/>
    </source>
</evidence>
<dbReference type="Gramene" id="ORUFI03G19090.1">
    <property type="protein sequence ID" value="ORUFI03G19090.1"/>
    <property type="gene ID" value="ORUFI03G19090"/>
</dbReference>
<proteinExistence type="predicted"/>
<keyword evidence="2" id="KW-0732">Signal</keyword>
<evidence type="ECO:0000256" key="1">
    <source>
        <dbReference type="SAM" id="MobiDB-lite"/>
    </source>
</evidence>
<accession>A0A0E0NVF6</accession>
<reference evidence="3" key="2">
    <citation type="submission" date="2015-06" db="UniProtKB">
        <authorList>
            <consortium name="EnsemblPlants"/>
        </authorList>
    </citation>
    <scope>IDENTIFICATION</scope>
</reference>